<dbReference type="SUPFAM" id="SSF51120">
    <property type="entry name" value="beta-Roll"/>
    <property type="match status" value="1"/>
</dbReference>
<dbReference type="Gene3D" id="3.40.50.200">
    <property type="entry name" value="Peptidase S8/S53 domain"/>
    <property type="match status" value="2"/>
</dbReference>
<keyword evidence="2" id="KW-0964">Secreted</keyword>
<evidence type="ECO:0000259" key="7">
    <source>
        <dbReference type="Pfam" id="PF00082"/>
    </source>
</evidence>
<evidence type="ECO:0000313" key="10">
    <source>
        <dbReference type="Proteomes" id="UP000176944"/>
    </source>
</evidence>
<dbReference type="GO" id="GO:0006508">
    <property type="term" value="P:proteolysis"/>
    <property type="evidence" value="ECO:0007669"/>
    <property type="project" value="UniProtKB-KW"/>
</dbReference>
<dbReference type="Pfam" id="PF00353">
    <property type="entry name" value="HemolysinCabind"/>
    <property type="match status" value="2"/>
</dbReference>
<dbReference type="PANTHER" id="PTHR38340">
    <property type="entry name" value="S-LAYER PROTEIN"/>
    <property type="match status" value="1"/>
</dbReference>
<dbReference type="InterPro" id="IPR001343">
    <property type="entry name" value="Hemolysn_Ca-bd"/>
</dbReference>
<evidence type="ECO:0000256" key="5">
    <source>
        <dbReference type="ARBA" id="ARBA00022801"/>
    </source>
</evidence>
<keyword evidence="6" id="KW-0720">Serine protease</keyword>
<evidence type="ECO:0000256" key="4">
    <source>
        <dbReference type="ARBA" id="ARBA00022729"/>
    </source>
</evidence>
<sequence>MAENMMAENSWGEETVNLKGDLRDESSSAAMDSALLESGVSSTKKNNPMFKTVGGHLALLYEEHKGYLEKTTFLPFQSNNQLLQVSNRFVVIDAVAVGDTTTLLNDLEELGLQQGSMYGSVVSGVLPIEAIEQMASLESLNFARPAYRPITNIGDTTSQADVAMNAEAARTQFGVDGSGVTVGALSDSYNVLGGASDDVASGDLPGIGNPFGNTATVNVLLDDPDPSGSDEGRGMLQLIHDVAPGAELAFHTAFLGQASFANGIVDLATVAGADVIVDDVIYFAEPMFQDGIIAQAIDTVVAEGVSYFSSAGNNSRDSYESDFRLGVDDTANRGYRFHDFDPSDGVDIFQQFTLDDGESILLSFQWDQPFASAGGVGSSNDLDIFVFESDNLNAKVLESAVDFNVGRDPVELLFFQNTTGATANFHLAIGKYEPEGGSDPTRIKYVEFRQGDNIEYATNSSTVYGHANAAGAEAVGAAFYQNTPAFGTDPAVLESFSSAGTTPILFDPAGNRLATPEIRQKPEIVAPDGTNTTFFPPFPGRDVEGDGFPNFFGTSAAAPHAAAVAALMLDAVPGTSPEVIYDSLERTALDMDDPFTPGFDEGFDNGTGFGLIQADLAIQELVDATTNGSISGIKWNDLNGNGVREPDEAGLEDWTIYLDQNQNGKLDTGETFTTTDAEGNYSFSDLKSDTYTVAEVLLPGWKQTFPGGSGTYTIEIDPGEIVNSIDFGNQRVSPAIGDPIFGTPEDDQLTIFESPVIVLAGAGNDLVDTSATSGGNQLYGGEGDDELFASTNDRLFGEAGFDILNASVGRGNNRLYGGDNGDLLIAGTNDFLFGQEGNDILFAGNGDNLLTGGDDADQFWIAAAAFPSTANTITDFELDIDVLVISGLGVTFQDIAIAQNQDDVLISTLGQDLAVLRGVQGSALDRDNFLFL</sequence>
<evidence type="ECO:0000256" key="3">
    <source>
        <dbReference type="ARBA" id="ARBA00022670"/>
    </source>
</evidence>
<keyword evidence="5" id="KW-0378">Hydrolase</keyword>
<organism evidence="9 10">
    <name type="scientific">Moorena producens (strain JHB)</name>
    <dbReference type="NCBI Taxonomy" id="1454205"/>
    <lineage>
        <taxon>Bacteria</taxon>
        <taxon>Bacillati</taxon>
        <taxon>Cyanobacteriota</taxon>
        <taxon>Cyanophyceae</taxon>
        <taxon>Coleofasciculales</taxon>
        <taxon>Coleofasciculaceae</taxon>
        <taxon>Moorena</taxon>
    </lineage>
</organism>
<dbReference type="SUPFAM" id="SSF52743">
    <property type="entry name" value="Subtilisin-like"/>
    <property type="match status" value="1"/>
</dbReference>
<dbReference type="GO" id="GO:0005576">
    <property type="term" value="C:extracellular region"/>
    <property type="evidence" value="ECO:0007669"/>
    <property type="project" value="UniProtKB-SubCell"/>
</dbReference>
<evidence type="ECO:0000256" key="1">
    <source>
        <dbReference type="ARBA" id="ARBA00004613"/>
    </source>
</evidence>
<dbReference type="EMBL" id="CP017708">
    <property type="protein sequence ID" value="AOY81716.1"/>
    <property type="molecule type" value="Genomic_DNA"/>
</dbReference>
<protein>
    <submittedName>
        <fullName evidence="9">S8 family serine peptidase</fullName>
    </submittedName>
</protein>
<comment type="subcellular location">
    <subcellularLocation>
        <location evidence="1">Secreted</location>
    </subcellularLocation>
</comment>
<dbReference type="SUPFAM" id="SSF117074">
    <property type="entry name" value="Hypothetical protein PA1324"/>
    <property type="match status" value="1"/>
</dbReference>
<reference evidence="10" key="1">
    <citation type="submission" date="2016-10" db="EMBL/GenBank/DDBJ databases">
        <title>Comparative genomics uncovers the prolific and rare metabolic potential of the cyanobacterial genus Moorea.</title>
        <authorList>
            <person name="Leao T."/>
            <person name="Castelao G."/>
            <person name="Korobeynikov A."/>
            <person name="Monroe E.A."/>
            <person name="Podell S."/>
            <person name="Glukhov E."/>
            <person name="Allen E."/>
            <person name="Gerwick W.H."/>
            <person name="Gerwick L."/>
        </authorList>
    </citation>
    <scope>NUCLEOTIDE SEQUENCE [LARGE SCALE GENOMIC DNA]</scope>
    <source>
        <strain evidence="10">JHB</strain>
    </source>
</reference>
<dbReference type="InterPro" id="IPR050557">
    <property type="entry name" value="RTX_toxin/Mannuronan_C5-epim"/>
</dbReference>
<dbReference type="InterPro" id="IPR036852">
    <property type="entry name" value="Peptidase_S8/S53_dom_sf"/>
</dbReference>
<dbReference type="PROSITE" id="PS00138">
    <property type="entry name" value="SUBTILASE_SER"/>
    <property type="match status" value="1"/>
</dbReference>
<dbReference type="Gene3D" id="2.60.40.10">
    <property type="entry name" value="Immunoglobulins"/>
    <property type="match status" value="1"/>
</dbReference>
<dbReference type="Pfam" id="PF00082">
    <property type="entry name" value="Peptidase_S8"/>
    <property type="match status" value="1"/>
</dbReference>
<dbReference type="InterPro" id="IPR013783">
    <property type="entry name" value="Ig-like_fold"/>
</dbReference>
<name>A0A1D9G266_MOOP1</name>
<gene>
    <name evidence="9" type="ORF">BJP36_19180</name>
</gene>
<proteinExistence type="predicted"/>
<dbReference type="InterPro" id="IPR023828">
    <property type="entry name" value="Peptidase_S8_Ser-AS"/>
</dbReference>
<dbReference type="Proteomes" id="UP000176944">
    <property type="component" value="Chromosome"/>
</dbReference>
<dbReference type="InterPro" id="IPR033764">
    <property type="entry name" value="Sdr_B"/>
</dbReference>
<feature type="domain" description="Peptidase S8/S53" evidence="7">
    <location>
        <begin position="458"/>
        <end position="610"/>
    </location>
</feature>
<evidence type="ECO:0000256" key="2">
    <source>
        <dbReference type="ARBA" id="ARBA00022525"/>
    </source>
</evidence>
<dbReference type="GO" id="GO:0004252">
    <property type="term" value="F:serine-type endopeptidase activity"/>
    <property type="evidence" value="ECO:0007669"/>
    <property type="project" value="InterPro"/>
</dbReference>
<dbReference type="InterPro" id="IPR011049">
    <property type="entry name" value="Serralysin-like_metalloprot_C"/>
</dbReference>
<dbReference type="Pfam" id="PF17210">
    <property type="entry name" value="SdrD_B"/>
    <property type="match status" value="1"/>
</dbReference>
<dbReference type="GO" id="GO:0005509">
    <property type="term" value="F:calcium ion binding"/>
    <property type="evidence" value="ECO:0007669"/>
    <property type="project" value="InterPro"/>
</dbReference>
<dbReference type="InterPro" id="IPR000209">
    <property type="entry name" value="Peptidase_S8/S53_dom"/>
</dbReference>
<keyword evidence="4" id="KW-0732">Signal</keyword>
<evidence type="ECO:0000313" key="9">
    <source>
        <dbReference type="EMBL" id="AOY81716.1"/>
    </source>
</evidence>
<dbReference type="PANTHER" id="PTHR38340:SF1">
    <property type="entry name" value="S-LAYER PROTEIN"/>
    <property type="match status" value="1"/>
</dbReference>
<dbReference type="CDD" id="cd05562">
    <property type="entry name" value="Peptidases_S53_like"/>
    <property type="match status" value="1"/>
</dbReference>
<dbReference type="InterPro" id="IPR034075">
    <property type="entry name" value="Glr3161-like_dom"/>
</dbReference>
<accession>A0A1D9G266</accession>
<dbReference type="Gene3D" id="2.150.10.10">
    <property type="entry name" value="Serralysin-like metalloprotease, C-terminal"/>
    <property type="match status" value="1"/>
</dbReference>
<feature type="domain" description="SD-repeat containing protein B" evidence="8">
    <location>
        <begin position="632"/>
        <end position="705"/>
    </location>
</feature>
<dbReference type="AlphaFoldDB" id="A0A1D9G266"/>
<evidence type="ECO:0000256" key="6">
    <source>
        <dbReference type="ARBA" id="ARBA00022825"/>
    </source>
</evidence>
<keyword evidence="3" id="KW-0645">Protease</keyword>
<evidence type="ECO:0000259" key="8">
    <source>
        <dbReference type="Pfam" id="PF17210"/>
    </source>
</evidence>